<evidence type="ECO:0000313" key="1">
    <source>
        <dbReference type="EMBL" id="RSL14875.1"/>
    </source>
</evidence>
<keyword evidence="2" id="KW-1185">Reference proteome</keyword>
<reference evidence="1 2" key="1">
    <citation type="submission" date="2018-12" db="EMBL/GenBank/DDBJ databases">
        <title>Sequencing of bacterial isolates from soil warming experiment in Harvard Forest, Massachusetts, USA.</title>
        <authorList>
            <person name="Deangelis K."/>
        </authorList>
    </citation>
    <scope>NUCLEOTIDE SEQUENCE [LARGE SCALE GENOMIC DNA]</scope>
    <source>
        <strain evidence="1 2">EB153</strain>
    </source>
</reference>
<accession>A0A428MDC9</accession>
<proteinExistence type="predicted"/>
<comment type="caution">
    <text evidence="1">The sequence shown here is derived from an EMBL/GenBank/DDBJ whole genome shotgun (WGS) entry which is preliminary data.</text>
</comment>
<dbReference type="Proteomes" id="UP000269669">
    <property type="component" value="Unassembled WGS sequence"/>
</dbReference>
<dbReference type="RefSeq" id="WP_148103869.1">
    <property type="nucleotide sequence ID" value="NZ_RSDW01000001.1"/>
</dbReference>
<dbReference type="EMBL" id="RSDW01000001">
    <property type="protein sequence ID" value="RSL14875.1"/>
    <property type="molecule type" value="Genomic_DNA"/>
</dbReference>
<gene>
    <name evidence="1" type="ORF">EDE15_0343</name>
</gene>
<sequence length="86" mass="9702">MTTDHVLVDLLDETIAALALMDAEKLETLGERVELLSQVNVVCGRDDGKNALAKKRVLEVLLENSESNLRLLERLYERGATVQWEH</sequence>
<name>A0A428MDC9_9BACT</name>
<organism evidence="1 2">
    <name type="scientific">Edaphobacter aggregans</name>
    <dbReference type="NCBI Taxonomy" id="570835"/>
    <lineage>
        <taxon>Bacteria</taxon>
        <taxon>Pseudomonadati</taxon>
        <taxon>Acidobacteriota</taxon>
        <taxon>Terriglobia</taxon>
        <taxon>Terriglobales</taxon>
        <taxon>Acidobacteriaceae</taxon>
        <taxon>Edaphobacter</taxon>
    </lineage>
</organism>
<protein>
    <submittedName>
        <fullName evidence="1">Uncharacterized protein</fullName>
    </submittedName>
</protein>
<evidence type="ECO:0000313" key="2">
    <source>
        <dbReference type="Proteomes" id="UP000269669"/>
    </source>
</evidence>
<dbReference type="AlphaFoldDB" id="A0A428MDC9"/>